<sequence>MTTMELNAMKQLLIEDILDIDNPELIPYLRRALDKFIDMSALPLKRPCVYTHEEQMEILRQSLIDIDEGKCLSTEELEEEMKTW</sequence>
<accession>A0A3D8HJS5</accession>
<dbReference type="RefSeq" id="WP_115497717.1">
    <property type="nucleotide sequence ID" value="NZ_JACRTI010000001.1"/>
</dbReference>
<comment type="caution">
    <text evidence="2">The sequence shown here is derived from an EMBL/GenBank/DDBJ whole genome shotgun (WGS) entry which is preliminary data.</text>
</comment>
<proteinExistence type="predicted"/>
<evidence type="ECO:0000313" key="2">
    <source>
        <dbReference type="EMBL" id="RDU51123.1"/>
    </source>
</evidence>
<evidence type="ECO:0000313" key="1">
    <source>
        <dbReference type="EMBL" id="MBC8600173.1"/>
    </source>
</evidence>
<reference evidence="1 4" key="2">
    <citation type="submission" date="2020-08" db="EMBL/GenBank/DDBJ databases">
        <title>Genome public.</title>
        <authorList>
            <person name="Liu C."/>
            <person name="Sun Q."/>
        </authorList>
    </citation>
    <scope>NUCLEOTIDE SEQUENCE [LARGE SCALE GENOMIC DNA]</scope>
    <source>
        <strain evidence="1 4">426_9</strain>
    </source>
</reference>
<keyword evidence="4" id="KW-1185">Reference proteome</keyword>
<dbReference type="EMBL" id="QREV01000001">
    <property type="protein sequence ID" value="RDU51123.1"/>
    <property type="molecule type" value="Genomic_DNA"/>
</dbReference>
<dbReference type="EMBL" id="JACRTI010000001">
    <property type="protein sequence ID" value="MBC8600173.1"/>
    <property type="molecule type" value="Genomic_DNA"/>
</dbReference>
<dbReference type="Proteomes" id="UP000256321">
    <property type="component" value="Unassembled WGS sequence"/>
</dbReference>
<dbReference type="Proteomes" id="UP000629596">
    <property type="component" value="Unassembled WGS sequence"/>
</dbReference>
<protein>
    <submittedName>
        <fullName evidence="2">Uncharacterized protein</fullName>
    </submittedName>
</protein>
<name>A0A3D8HJS5_9BACT</name>
<dbReference type="AlphaFoldDB" id="A0A3D8HJS5"/>
<organism evidence="2 3">
    <name type="scientific">Parabacteroides acidifaciens</name>
    <dbReference type="NCBI Taxonomy" id="2290935"/>
    <lineage>
        <taxon>Bacteria</taxon>
        <taxon>Pseudomonadati</taxon>
        <taxon>Bacteroidota</taxon>
        <taxon>Bacteroidia</taxon>
        <taxon>Bacteroidales</taxon>
        <taxon>Tannerellaceae</taxon>
        <taxon>Parabacteroides</taxon>
    </lineage>
</organism>
<reference evidence="2 3" key="1">
    <citation type="submission" date="2018-07" db="EMBL/GenBank/DDBJ databases">
        <title>Parabacteroides acidifaciens nov. sp., isolated from human feces.</title>
        <authorList>
            <person name="Wang Y.J."/>
        </authorList>
    </citation>
    <scope>NUCLEOTIDE SEQUENCE [LARGE SCALE GENOMIC DNA]</scope>
    <source>
        <strain evidence="2 3">426-9</strain>
    </source>
</reference>
<evidence type="ECO:0000313" key="3">
    <source>
        <dbReference type="Proteomes" id="UP000256321"/>
    </source>
</evidence>
<evidence type="ECO:0000313" key="4">
    <source>
        <dbReference type="Proteomes" id="UP000629596"/>
    </source>
</evidence>
<gene>
    <name evidence="2" type="ORF">DWU89_00380</name>
    <name evidence="1" type="ORF">H8784_00375</name>
</gene>